<dbReference type="Pfam" id="PF00264">
    <property type="entry name" value="Tyrosinase"/>
    <property type="match status" value="1"/>
</dbReference>
<feature type="signal peptide" evidence="2">
    <location>
        <begin position="1"/>
        <end position="17"/>
    </location>
</feature>
<dbReference type="InterPro" id="IPR050316">
    <property type="entry name" value="Tyrosinase/Hemocyanin"/>
</dbReference>
<evidence type="ECO:0000256" key="1">
    <source>
        <dbReference type="ARBA" id="ARBA00022723"/>
    </source>
</evidence>
<evidence type="ECO:0000259" key="3">
    <source>
        <dbReference type="PROSITE" id="PS00497"/>
    </source>
</evidence>
<dbReference type="GO" id="GO:0046872">
    <property type="term" value="F:metal ion binding"/>
    <property type="evidence" value="ECO:0007669"/>
    <property type="project" value="UniProtKB-KW"/>
</dbReference>
<dbReference type="InterPro" id="IPR002227">
    <property type="entry name" value="Tyrosinase_Cu-bd"/>
</dbReference>
<organism evidence="5 6">
    <name type="scientific">Clohesyomyces aquaticus</name>
    <dbReference type="NCBI Taxonomy" id="1231657"/>
    <lineage>
        <taxon>Eukaryota</taxon>
        <taxon>Fungi</taxon>
        <taxon>Dikarya</taxon>
        <taxon>Ascomycota</taxon>
        <taxon>Pezizomycotina</taxon>
        <taxon>Dothideomycetes</taxon>
        <taxon>Pleosporomycetidae</taxon>
        <taxon>Pleosporales</taxon>
        <taxon>Lindgomycetaceae</taxon>
        <taxon>Clohesyomyces</taxon>
    </lineage>
</organism>
<name>A0A1Y2A1D7_9PLEO</name>
<sequence>MYLSFLPALLAVTGASAAAVPGPLAPALPLTKFEETAAHPISLDTALHGANLSATPPKSNAKFALAAAATCSNPRIRTEWDNYSTDDRNAFISAIQCLLNRGPSGQFGQSKNRYEDLVALHQTLTPNVHGNAKFLLWHRYFLWTFEDILRSECGFNRNLPWFDESKYAGKFAQSSIFSGDYFGAIALGGNCVTNGKFANLALNVGPGSGNTRHCLARNGDASKTINTGSAMVNACNDRTDYNDMAGCSEGGAHAWGHNGIGAVMSDVYASPGDPVFWLHHGYIDRNFRIWQNKDSGRLNYVDGTDKNGNQLTLDTNINVYGLRPDVKIRDVIDTMSTTLCYRYNY</sequence>
<evidence type="ECO:0000313" key="6">
    <source>
        <dbReference type="Proteomes" id="UP000193144"/>
    </source>
</evidence>
<evidence type="ECO:0000259" key="4">
    <source>
        <dbReference type="PROSITE" id="PS00498"/>
    </source>
</evidence>
<gene>
    <name evidence="5" type="ORF">BCR34DRAFT_476814</name>
</gene>
<keyword evidence="1" id="KW-0479">Metal-binding</keyword>
<evidence type="ECO:0000256" key="2">
    <source>
        <dbReference type="SAM" id="SignalP"/>
    </source>
</evidence>
<accession>A0A1Y2A1D7</accession>
<protein>
    <recommendedName>
        <fullName evidence="3 4">Tyrosinase copper-binding domain-containing protein</fullName>
    </recommendedName>
</protein>
<dbReference type="PANTHER" id="PTHR11474:SF116">
    <property type="entry name" value="TYROSINASE"/>
    <property type="match status" value="1"/>
</dbReference>
<dbReference type="PANTHER" id="PTHR11474">
    <property type="entry name" value="TYROSINASE FAMILY MEMBER"/>
    <property type="match status" value="1"/>
</dbReference>
<evidence type="ECO:0000313" key="5">
    <source>
        <dbReference type="EMBL" id="ORY16117.1"/>
    </source>
</evidence>
<dbReference type="GO" id="GO:0016491">
    <property type="term" value="F:oxidoreductase activity"/>
    <property type="evidence" value="ECO:0007669"/>
    <property type="project" value="InterPro"/>
</dbReference>
<dbReference type="Proteomes" id="UP000193144">
    <property type="component" value="Unassembled WGS sequence"/>
</dbReference>
<keyword evidence="2" id="KW-0732">Signal</keyword>
<dbReference type="PRINTS" id="PR00092">
    <property type="entry name" value="TYROSINASE"/>
</dbReference>
<feature type="domain" description="Tyrosinase copper-binding" evidence="4">
    <location>
        <begin position="273"/>
        <end position="284"/>
    </location>
</feature>
<feature type="chain" id="PRO_5012530843" description="Tyrosinase copper-binding domain-containing protein" evidence="2">
    <location>
        <begin position="18"/>
        <end position="345"/>
    </location>
</feature>
<reference evidence="5 6" key="1">
    <citation type="submission" date="2016-07" db="EMBL/GenBank/DDBJ databases">
        <title>Pervasive Adenine N6-methylation of Active Genes in Fungi.</title>
        <authorList>
            <consortium name="DOE Joint Genome Institute"/>
            <person name="Mondo S.J."/>
            <person name="Dannebaum R.O."/>
            <person name="Kuo R.C."/>
            <person name="Labutti K."/>
            <person name="Haridas S."/>
            <person name="Kuo A."/>
            <person name="Salamov A."/>
            <person name="Ahrendt S.R."/>
            <person name="Lipzen A."/>
            <person name="Sullivan W."/>
            <person name="Andreopoulos W.B."/>
            <person name="Clum A."/>
            <person name="Lindquist E."/>
            <person name="Daum C."/>
            <person name="Ramamoorthy G.K."/>
            <person name="Gryganskyi A."/>
            <person name="Culley D."/>
            <person name="Magnuson J.K."/>
            <person name="James T.Y."/>
            <person name="O'Malley M.A."/>
            <person name="Stajich J.E."/>
            <person name="Spatafora J.W."/>
            <person name="Visel A."/>
            <person name="Grigoriev I.V."/>
        </authorList>
    </citation>
    <scope>NUCLEOTIDE SEQUENCE [LARGE SCALE GENOMIC DNA]</scope>
    <source>
        <strain evidence="5 6">CBS 115471</strain>
    </source>
</reference>
<comment type="caution">
    <text evidence="5">The sequence shown here is derived from an EMBL/GenBank/DDBJ whole genome shotgun (WGS) entry which is preliminary data.</text>
</comment>
<dbReference type="STRING" id="1231657.A0A1Y2A1D7"/>
<dbReference type="OrthoDB" id="6132182at2759"/>
<dbReference type="AlphaFoldDB" id="A0A1Y2A1D7"/>
<dbReference type="SUPFAM" id="SSF48056">
    <property type="entry name" value="Di-copper centre-containing domain"/>
    <property type="match status" value="1"/>
</dbReference>
<dbReference type="EMBL" id="MCFA01000020">
    <property type="protein sequence ID" value="ORY16117.1"/>
    <property type="molecule type" value="Genomic_DNA"/>
</dbReference>
<dbReference type="PROSITE" id="PS00498">
    <property type="entry name" value="TYROSINASE_2"/>
    <property type="match status" value="1"/>
</dbReference>
<dbReference type="InterPro" id="IPR008922">
    <property type="entry name" value="Di-copper_centre_dom_sf"/>
</dbReference>
<feature type="domain" description="Tyrosinase copper-binding" evidence="3">
    <location>
        <begin position="129"/>
        <end position="146"/>
    </location>
</feature>
<proteinExistence type="predicted"/>
<dbReference type="Gene3D" id="1.10.1280.10">
    <property type="entry name" value="Di-copper center containing domain from catechol oxidase"/>
    <property type="match status" value="1"/>
</dbReference>
<keyword evidence="6" id="KW-1185">Reference proteome</keyword>
<dbReference type="PROSITE" id="PS00497">
    <property type="entry name" value="TYROSINASE_1"/>
    <property type="match status" value="1"/>
</dbReference>